<sequence>MQHGRLAILHIGGEKTGSTTLQTTFAANRPSLAAQGILYSRVAGSQNHLKLALHATEGRGTEDLRAMAGLQDDAAFEAFLRDFPAELQAEAKTSEARLIFYSNEHLASRIRDAEGVRRLWSLLGPIADEIRVLFYVRPQSELVLSGWSTMLKSGAAEPFDLERLLRHGTPLDHAAVLDRWSGYFAEPYWILRAYQRQAMAKADIVTDVMACCDIPAEAVPQRIAPMNRSLDAETAEFLRLFNAVAGASSTGRGRLIQALEAISNGPPLRLPPEMAEQVDARFAEGNARLARRLLRREALFLPAPAEPGRLPTLETEGAVRIAALLWRLAQEMPGRP</sequence>
<dbReference type="RefSeq" id="WP_216873028.1">
    <property type="nucleotide sequence ID" value="NZ_JAERQM010000001.1"/>
</dbReference>
<dbReference type="Proteomes" id="UP000689967">
    <property type="component" value="Unassembled WGS sequence"/>
</dbReference>
<proteinExistence type="predicted"/>
<name>A0ABS6H242_9PROT</name>
<keyword evidence="2" id="KW-1185">Reference proteome</keyword>
<comment type="caution">
    <text evidence="1">The sequence shown here is derived from an EMBL/GenBank/DDBJ whole genome shotgun (WGS) entry which is preliminary data.</text>
</comment>
<dbReference type="EMBL" id="JAERQM010000001">
    <property type="protein sequence ID" value="MBU8542730.1"/>
    <property type="molecule type" value="Genomic_DNA"/>
</dbReference>
<evidence type="ECO:0008006" key="3">
    <source>
        <dbReference type="Google" id="ProtNLM"/>
    </source>
</evidence>
<accession>A0ABS6H242</accession>
<evidence type="ECO:0000313" key="1">
    <source>
        <dbReference type="EMBL" id="MBU8542730.1"/>
    </source>
</evidence>
<reference evidence="1 2" key="1">
    <citation type="submission" date="2021-01" db="EMBL/GenBank/DDBJ databases">
        <title>Roseomonas sp. nov, a bacterium isolated from an oil production mixture in Yumen Oilfield.</title>
        <authorList>
            <person name="Wu D."/>
        </authorList>
    </citation>
    <scope>NUCLEOTIDE SEQUENCE [LARGE SCALE GENOMIC DNA]</scope>
    <source>
        <strain evidence="1 2">ROY-5-3</strain>
    </source>
</reference>
<organism evidence="1 2">
    <name type="scientific">Falsiroseomonas oleicola</name>
    <dbReference type="NCBI Taxonomy" id="2801474"/>
    <lineage>
        <taxon>Bacteria</taxon>
        <taxon>Pseudomonadati</taxon>
        <taxon>Pseudomonadota</taxon>
        <taxon>Alphaproteobacteria</taxon>
        <taxon>Acetobacterales</taxon>
        <taxon>Roseomonadaceae</taxon>
        <taxon>Falsiroseomonas</taxon>
    </lineage>
</organism>
<gene>
    <name evidence="1" type="ORF">JJQ90_03390</name>
</gene>
<evidence type="ECO:0000313" key="2">
    <source>
        <dbReference type="Proteomes" id="UP000689967"/>
    </source>
</evidence>
<protein>
    <recommendedName>
        <fullName evidence="3">Sulfotransferase family protein</fullName>
    </recommendedName>
</protein>